<dbReference type="KEGG" id="fro:AALO17_09920"/>
<protein>
    <submittedName>
        <fullName evidence="1">Uncharacterized protein</fullName>
    </submittedName>
</protein>
<accession>A0A140DTZ9</accession>
<evidence type="ECO:0000313" key="2">
    <source>
        <dbReference type="Proteomes" id="UP000069771"/>
    </source>
</evidence>
<organism evidence="1 2">
    <name type="scientific">Faecalibaculum rodentium</name>
    <dbReference type="NCBI Taxonomy" id="1702221"/>
    <lineage>
        <taxon>Bacteria</taxon>
        <taxon>Bacillati</taxon>
        <taxon>Bacillota</taxon>
        <taxon>Erysipelotrichia</taxon>
        <taxon>Erysipelotrichales</taxon>
        <taxon>Erysipelotrichaceae</taxon>
        <taxon>Faecalibaculum</taxon>
    </lineage>
</organism>
<dbReference type="Proteomes" id="UP000069771">
    <property type="component" value="Chromosome"/>
</dbReference>
<name>A0A140DTZ9_9FIRM</name>
<gene>
    <name evidence="1" type="ORF">AALO17_09920</name>
</gene>
<evidence type="ECO:0000313" key="1">
    <source>
        <dbReference type="EMBL" id="AMK54126.1"/>
    </source>
</evidence>
<proteinExistence type="predicted"/>
<keyword evidence="2" id="KW-1185">Reference proteome</keyword>
<dbReference type="AlphaFoldDB" id="A0A140DTZ9"/>
<reference evidence="1 2" key="1">
    <citation type="journal article" date="2016" name="Gut Pathog.">
        <title>Whole genome sequencing of "Faecalibaculum rodentium" ALO17, isolated from C57BL/6J laboratory mouse feces.</title>
        <authorList>
            <person name="Lim S."/>
            <person name="Chang D.H."/>
            <person name="Ahn S."/>
            <person name="Kim B.C."/>
        </authorList>
    </citation>
    <scope>NUCLEOTIDE SEQUENCE [LARGE SCALE GENOMIC DNA]</scope>
    <source>
        <strain evidence="1 2">Alo17</strain>
    </source>
</reference>
<dbReference type="EMBL" id="CP011391">
    <property type="protein sequence ID" value="AMK54126.1"/>
    <property type="molecule type" value="Genomic_DNA"/>
</dbReference>
<sequence length="69" mass="8078">MGGIYHYLVLKTRHRHIVQQMNDRHTGSRFPLKVRDLRQGTLPVFCGNAFVNGILFFSVRRWAIVSQTH</sequence>
<dbReference type="STRING" id="1702221.AALO17_09920"/>